<accession>X6LHV9</accession>
<gene>
    <name evidence="2" type="ORF">RFI_35897</name>
</gene>
<dbReference type="AlphaFoldDB" id="X6LHV9"/>
<feature type="compositionally biased region" description="Polar residues" evidence="1">
    <location>
        <begin position="1"/>
        <end position="15"/>
    </location>
</feature>
<dbReference type="EMBL" id="ASPP01037996">
    <property type="protein sequence ID" value="ETO01543.1"/>
    <property type="molecule type" value="Genomic_DNA"/>
</dbReference>
<name>X6LHV9_RETFI</name>
<organism evidence="2 3">
    <name type="scientific">Reticulomyxa filosa</name>
    <dbReference type="NCBI Taxonomy" id="46433"/>
    <lineage>
        <taxon>Eukaryota</taxon>
        <taxon>Sar</taxon>
        <taxon>Rhizaria</taxon>
        <taxon>Retaria</taxon>
        <taxon>Foraminifera</taxon>
        <taxon>Monothalamids</taxon>
        <taxon>Reticulomyxidae</taxon>
        <taxon>Reticulomyxa</taxon>
    </lineage>
</organism>
<feature type="region of interest" description="Disordered" evidence="1">
    <location>
        <begin position="1"/>
        <end position="96"/>
    </location>
</feature>
<protein>
    <submittedName>
        <fullName evidence="2">Uncharacterized protein</fullName>
    </submittedName>
</protein>
<comment type="caution">
    <text evidence="2">The sequence shown here is derived from an EMBL/GenBank/DDBJ whole genome shotgun (WGS) entry which is preliminary data.</text>
</comment>
<evidence type="ECO:0000313" key="2">
    <source>
        <dbReference type="EMBL" id="ETO01543.1"/>
    </source>
</evidence>
<feature type="compositionally biased region" description="Basic and acidic residues" evidence="1">
    <location>
        <begin position="16"/>
        <end position="54"/>
    </location>
</feature>
<reference evidence="2 3" key="1">
    <citation type="journal article" date="2013" name="Curr. Biol.">
        <title>The Genome of the Foraminiferan Reticulomyxa filosa.</title>
        <authorList>
            <person name="Glockner G."/>
            <person name="Hulsmann N."/>
            <person name="Schleicher M."/>
            <person name="Noegel A.A."/>
            <person name="Eichinger L."/>
            <person name="Gallinger C."/>
            <person name="Pawlowski J."/>
            <person name="Sierra R."/>
            <person name="Euteneuer U."/>
            <person name="Pillet L."/>
            <person name="Moustafa A."/>
            <person name="Platzer M."/>
            <person name="Groth M."/>
            <person name="Szafranski K."/>
            <person name="Schliwa M."/>
        </authorList>
    </citation>
    <scope>NUCLEOTIDE SEQUENCE [LARGE SCALE GENOMIC DNA]</scope>
</reference>
<feature type="compositionally biased region" description="Basic and acidic residues" evidence="1">
    <location>
        <begin position="78"/>
        <end position="95"/>
    </location>
</feature>
<sequence length="120" mass="13891">MHSLHSSFPSISNEHATCDDFTHRKDKNNQKEEPLPKVKAIEDANENKVSEGGKNKAWNNEDVVIRSHSNTSKRAEKHKIEESKEDENRDKEKDTPITICKDWDNVIVMKKYNFVVENGK</sequence>
<dbReference type="Proteomes" id="UP000023152">
    <property type="component" value="Unassembled WGS sequence"/>
</dbReference>
<proteinExistence type="predicted"/>
<evidence type="ECO:0000313" key="3">
    <source>
        <dbReference type="Proteomes" id="UP000023152"/>
    </source>
</evidence>
<keyword evidence="3" id="KW-1185">Reference proteome</keyword>
<evidence type="ECO:0000256" key="1">
    <source>
        <dbReference type="SAM" id="MobiDB-lite"/>
    </source>
</evidence>